<keyword evidence="1" id="KW-0202">Cytokine</keyword>
<dbReference type="EMBL" id="QBIY01011273">
    <property type="protein sequence ID" value="RXN33281.1"/>
    <property type="molecule type" value="Genomic_DNA"/>
</dbReference>
<evidence type="ECO:0000256" key="3">
    <source>
        <dbReference type="SAM" id="Phobius"/>
    </source>
</evidence>
<evidence type="ECO:0000256" key="2">
    <source>
        <dbReference type="SAM" id="MobiDB-lite"/>
    </source>
</evidence>
<dbReference type="AlphaFoldDB" id="A0A498NN85"/>
<keyword evidence="4" id="KW-0732">Signal</keyword>
<proteinExistence type="predicted"/>
<evidence type="ECO:0000256" key="1">
    <source>
        <dbReference type="ARBA" id="ARBA00022514"/>
    </source>
</evidence>
<dbReference type="GO" id="GO:0008009">
    <property type="term" value="F:chemokine activity"/>
    <property type="evidence" value="ECO:0007669"/>
    <property type="project" value="InterPro"/>
</dbReference>
<keyword evidence="3" id="KW-1133">Transmembrane helix</keyword>
<feature type="transmembrane region" description="Helical" evidence="3">
    <location>
        <begin position="162"/>
        <end position="181"/>
    </location>
</feature>
<feature type="region of interest" description="Disordered" evidence="2">
    <location>
        <begin position="285"/>
        <end position="380"/>
    </location>
</feature>
<gene>
    <name evidence="6" type="ORF">ROHU_015684</name>
</gene>
<dbReference type="PANTHER" id="PTHR12015:SF186">
    <property type="entry name" value="C-C MOTIF CHEMOKINE 21-LIKE-RELATED"/>
    <property type="match status" value="1"/>
</dbReference>
<feature type="compositionally biased region" description="Pro residues" evidence="2">
    <location>
        <begin position="349"/>
        <end position="380"/>
    </location>
</feature>
<dbReference type="GO" id="GO:0006955">
    <property type="term" value="P:immune response"/>
    <property type="evidence" value="ECO:0007669"/>
    <property type="project" value="InterPro"/>
</dbReference>
<dbReference type="CDD" id="cd00169">
    <property type="entry name" value="Chemokine"/>
    <property type="match status" value="1"/>
</dbReference>
<dbReference type="InterPro" id="IPR036048">
    <property type="entry name" value="Interleukin_8-like_sf"/>
</dbReference>
<dbReference type="Pfam" id="PF00048">
    <property type="entry name" value="IL8"/>
    <property type="match status" value="4"/>
</dbReference>
<name>A0A498NN85_LABRO</name>
<dbReference type="InterPro" id="IPR001811">
    <property type="entry name" value="Chemokine_IL8-like_dom"/>
</dbReference>
<dbReference type="PANTHER" id="PTHR12015">
    <property type="entry name" value="SMALL INDUCIBLE CYTOKINE A"/>
    <property type="match status" value="1"/>
</dbReference>
<protein>
    <submittedName>
        <fullName evidence="6">C-C motif chemokine 25-like protein</fullName>
    </submittedName>
</protein>
<dbReference type="Gene3D" id="2.40.50.40">
    <property type="match status" value="4"/>
</dbReference>
<feature type="transmembrane region" description="Helical" evidence="3">
    <location>
        <begin position="197"/>
        <end position="216"/>
    </location>
</feature>
<keyword evidence="7" id="KW-1185">Reference proteome</keyword>
<dbReference type="GO" id="GO:0005615">
    <property type="term" value="C:extracellular space"/>
    <property type="evidence" value="ECO:0007669"/>
    <property type="project" value="UniProtKB-KW"/>
</dbReference>
<dbReference type="Proteomes" id="UP000290572">
    <property type="component" value="Unassembled WGS sequence"/>
</dbReference>
<feature type="domain" description="Chemokine interleukin-8-like" evidence="5">
    <location>
        <begin position="219"/>
        <end position="281"/>
    </location>
</feature>
<keyword evidence="3" id="KW-0812">Transmembrane</keyword>
<sequence>MRFSIFFIVLLGFLYLTLAQDEDCCLQYIKKINPSMKNRVTSYRKQELDGRCHIPAVVHCQYYIFPSDRCIPEQNETCCWRYIKKLRPFMWNRVTSYTNQEVDGHCNIPAVIFTLDHGNEDCCLQYNKKVTKSMKNRVTSYRKQELDGDCNFPAVVRDTGEIMRFISIIFIVFLGFFNLTLAQDSCKGHVSRDTREIMRFICIIFIVFLGFFNLTLAQEETCCLQYVSEVALSIKKRVISYRKQELDGRCNISAVVFTLDHGRVFCTDPTESWVHDLMRRVDGLSGGSNVRRKVRSGGSRIRRSEQTDGARQSACQTFLVKSVRPTVPPEPSRHNVFPVPPNARRCLIPPRPPVPPVPPKPPVPPVPPVPPRPPRPQMAR</sequence>
<accession>A0A498NN85</accession>
<evidence type="ECO:0000313" key="6">
    <source>
        <dbReference type="EMBL" id="RXN33281.1"/>
    </source>
</evidence>
<reference evidence="6 7" key="1">
    <citation type="submission" date="2018-03" db="EMBL/GenBank/DDBJ databases">
        <title>Draft genome sequence of Rohu Carp (Labeo rohita).</title>
        <authorList>
            <person name="Das P."/>
            <person name="Kushwaha B."/>
            <person name="Joshi C.G."/>
            <person name="Kumar D."/>
            <person name="Nagpure N.S."/>
            <person name="Sahoo L."/>
            <person name="Das S.P."/>
            <person name="Bit A."/>
            <person name="Patnaik S."/>
            <person name="Meher P.K."/>
            <person name="Jayasankar P."/>
            <person name="Koringa P.G."/>
            <person name="Patel N.V."/>
            <person name="Hinsu A.T."/>
            <person name="Kumar R."/>
            <person name="Pandey M."/>
            <person name="Agarwal S."/>
            <person name="Srivastava S."/>
            <person name="Singh M."/>
            <person name="Iquebal M.A."/>
            <person name="Jaiswal S."/>
            <person name="Angadi U.B."/>
            <person name="Kumar N."/>
            <person name="Raza M."/>
            <person name="Shah T.M."/>
            <person name="Rai A."/>
            <person name="Jena J.K."/>
        </authorList>
    </citation>
    <scope>NUCLEOTIDE SEQUENCE [LARGE SCALE GENOMIC DNA]</scope>
    <source>
        <strain evidence="6">DASCIFA01</strain>
        <tissue evidence="6">Testis</tissue>
    </source>
</reference>
<organism evidence="6 7">
    <name type="scientific">Labeo rohita</name>
    <name type="common">Indian major carp</name>
    <name type="synonym">Cyprinus rohita</name>
    <dbReference type="NCBI Taxonomy" id="84645"/>
    <lineage>
        <taxon>Eukaryota</taxon>
        <taxon>Metazoa</taxon>
        <taxon>Chordata</taxon>
        <taxon>Craniata</taxon>
        <taxon>Vertebrata</taxon>
        <taxon>Euteleostomi</taxon>
        <taxon>Actinopterygii</taxon>
        <taxon>Neopterygii</taxon>
        <taxon>Teleostei</taxon>
        <taxon>Ostariophysi</taxon>
        <taxon>Cypriniformes</taxon>
        <taxon>Cyprinidae</taxon>
        <taxon>Labeoninae</taxon>
        <taxon>Labeonini</taxon>
        <taxon>Labeo</taxon>
    </lineage>
</organism>
<dbReference type="SUPFAM" id="SSF54117">
    <property type="entry name" value="Interleukin 8-like chemokines"/>
    <property type="match status" value="3"/>
</dbReference>
<feature type="signal peptide" evidence="4">
    <location>
        <begin position="1"/>
        <end position="19"/>
    </location>
</feature>
<dbReference type="SMART" id="SM00199">
    <property type="entry name" value="SCY"/>
    <property type="match status" value="2"/>
</dbReference>
<evidence type="ECO:0000313" key="7">
    <source>
        <dbReference type="Proteomes" id="UP000290572"/>
    </source>
</evidence>
<evidence type="ECO:0000259" key="5">
    <source>
        <dbReference type="SMART" id="SM00199"/>
    </source>
</evidence>
<comment type="caution">
    <text evidence="6">The sequence shown here is derived from an EMBL/GenBank/DDBJ whole genome shotgun (WGS) entry which is preliminary data.</text>
</comment>
<feature type="domain" description="Chemokine interleukin-8-like" evidence="5">
    <location>
        <begin position="75"/>
        <end position="137"/>
    </location>
</feature>
<dbReference type="STRING" id="84645.A0A498NN85"/>
<dbReference type="InterPro" id="IPR039809">
    <property type="entry name" value="Chemokine_b/g/d"/>
</dbReference>
<keyword evidence="3" id="KW-0472">Membrane</keyword>
<feature type="chain" id="PRO_5019843600" evidence="4">
    <location>
        <begin position="20"/>
        <end position="380"/>
    </location>
</feature>
<evidence type="ECO:0000256" key="4">
    <source>
        <dbReference type="SAM" id="SignalP"/>
    </source>
</evidence>